<dbReference type="InterPro" id="IPR011006">
    <property type="entry name" value="CheY-like_superfamily"/>
</dbReference>
<evidence type="ECO:0000259" key="11">
    <source>
        <dbReference type="PROSITE" id="PS50110"/>
    </source>
</evidence>
<dbReference type="InterPro" id="IPR007891">
    <property type="entry name" value="CHASE3"/>
</dbReference>
<dbReference type="SMART" id="SM00387">
    <property type="entry name" value="HATPase_c"/>
    <property type="match status" value="1"/>
</dbReference>
<gene>
    <name evidence="12" type="ORF">C7T94_00195</name>
</gene>
<feature type="modified residue" description="4-aspartylphosphate" evidence="7">
    <location>
        <position position="937"/>
    </location>
</feature>
<dbReference type="SUPFAM" id="SSF47384">
    <property type="entry name" value="Homodimeric domain of signal transducing histidine kinase"/>
    <property type="match status" value="1"/>
</dbReference>
<dbReference type="Pfam" id="PF00072">
    <property type="entry name" value="Response_reg"/>
    <property type="match status" value="3"/>
</dbReference>
<keyword evidence="5 12" id="KW-0418">Kinase</keyword>
<dbReference type="Gene3D" id="3.30.450.40">
    <property type="match status" value="1"/>
</dbReference>
<dbReference type="Pfam" id="PF00512">
    <property type="entry name" value="HisKA"/>
    <property type="match status" value="1"/>
</dbReference>
<keyword evidence="8" id="KW-0175">Coiled coil</keyword>
<evidence type="ECO:0000256" key="7">
    <source>
        <dbReference type="PROSITE-ProRule" id="PRU00169"/>
    </source>
</evidence>
<dbReference type="Pfam" id="PF02518">
    <property type="entry name" value="HATPase_c"/>
    <property type="match status" value="1"/>
</dbReference>
<keyword evidence="9" id="KW-1133">Transmembrane helix</keyword>
<dbReference type="SMART" id="SM00388">
    <property type="entry name" value="HisKA"/>
    <property type="match status" value="1"/>
</dbReference>
<dbReference type="Pfam" id="PF13185">
    <property type="entry name" value="GAF_2"/>
    <property type="match status" value="1"/>
</dbReference>
<keyword evidence="3 7" id="KW-0597">Phosphoprotein</keyword>
<dbReference type="Gene3D" id="3.40.50.2300">
    <property type="match status" value="3"/>
</dbReference>
<dbReference type="InterPro" id="IPR001789">
    <property type="entry name" value="Sig_transdc_resp-reg_receiver"/>
</dbReference>
<evidence type="ECO:0000256" key="5">
    <source>
        <dbReference type="ARBA" id="ARBA00022777"/>
    </source>
</evidence>
<feature type="modified residue" description="4-aspartylphosphate" evidence="7">
    <location>
        <position position="814"/>
    </location>
</feature>
<evidence type="ECO:0000256" key="6">
    <source>
        <dbReference type="ARBA" id="ARBA00023012"/>
    </source>
</evidence>
<dbReference type="PRINTS" id="PR00344">
    <property type="entry name" value="BCTRLSENSOR"/>
</dbReference>
<dbReference type="SMART" id="SM00065">
    <property type="entry name" value="GAF"/>
    <property type="match status" value="1"/>
</dbReference>
<dbReference type="InterPro" id="IPR003594">
    <property type="entry name" value="HATPase_dom"/>
</dbReference>
<dbReference type="PANTHER" id="PTHR45339:SF1">
    <property type="entry name" value="HYBRID SIGNAL TRANSDUCTION HISTIDINE KINASE J"/>
    <property type="match status" value="1"/>
</dbReference>
<dbReference type="GO" id="GO:0000155">
    <property type="term" value="F:phosphorelay sensor kinase activity"/>
    <property type="evidence" value="ECO:0007669"/>
    <property type="project" value="InterPro"/>
</dbReference>
<evidence type="ECO:0000256" key="3">
    <source>
        <dbReference type="ARBA" id="ARBA00022553"/>
    </source>
</evidence>
<dbReference type="FunFam" id="3.30.565.10:FF:000010">
    <property type="entry name" value="Sensor histidine kinase RcsC"/>
    <property type="match status" value="1"/>
</dbReference>
<dbReference type="RefSeq" id="WP_107212518.1">
    <property type="nucleotide sequence ID" value="NZ_KZ686268.1"/>
</dbReference>
<evidence type="ECO:0000256" key="9">
    <source>
        <dbReference type="SAM" id="Phobius"/>
    </source>
</evidence>
<feature type="transmembrane region" description="Helical" evidence="9">
    <location>
        <begin position="185"/>
        <end position="205"/>
    </location>
</feature>
<name>A0A2T3HQ90_9SPHI</name>
<evidence type="ECO:0000313" key="12">
    <source>
        <dbReference type="EMBL" id="PST84596.1"/>
    </source>
</evidence>
<dbReference type="Proteomes" id="UP000240912">
    <property type="component" value="Unassembled WGS sequence"/>
</dbReference>
<feature type="modified residue" description="4-aspartylphosphate" evidence="7">
    <location>
        <position position="1087"/>
    </location>
</feature>
<protein>
    <recommendedName>
        <fullName evidence="2">histidine kinase</fullName>
        <ecNumber evidence="2">2.7.13.3</ecNumber>
    </recommendedName>
</protein>
<keyword evidence="9" id="KW-0812">Transmembrane</keyword>
<dbReference type="OrthoDB" id="9811889at2"/>
<feature type="coiled-coil region" evidence="8">
    <location>
        <begin position="395"/>
        <end position="471"/>
    </location>
</feature>
<dbReference type="InterPro" id="IPR036097">
    <property type="entry name" value="HisK_dim/P_sf"/>
</dbReference>
<dbReference type="AlphaFoldDB" id="A0A2T3HQ90"/>
<evidence type="ECO:0000256" key="2">
    <source>
        <dbReference type="ARBA" id="ARBA00012438"/>
    </source>
</evidence>
<dbReference type="Gene3D" id="3.30.565.10">
    <property type="entry name" value="Histidine kinase-like ATPase, C-terminal domain"/>
    <property type="match status" value="1"/>
</dbReference>
<dbReference type="Gene3D" id="1.10.287.130">
    <property type="match status" value="1"/>
</dbReference>
<comment type="caution">
    <text evidence="12">The sequence shown here is derived from an EMBL/GenBank/DDBJ whole genome shotgun (WGS) entry which is preliminary data.</text>
</comment>
<dbReference type="EMBL" id="PYLS01000001">
    <property type="protein sequence ID" value="PST84596.1"/>
    <property type="molecule type" value="Genomic_DNA"/>
</dbReference>
<evidence type="ECO:0000256" key="1">
    <source>
        <dbReference type="ARBA" id="ARBA00000085"/>
    </source>
</evidence>
<dbReference type="SUPFAM" id="SSF55874">
    <property type="entry name" value="ATPase domain of HSP90 chaperone/DNA topoisomerase II/histidine kinase"/>
    <property type="match status" value="1"/>
</dbReference>
<dbReference type="InterPro" id="IPR003018">
    <property type="entry name" value="GAF"/>
</dbReference>
<dbReference type="PROSITE" id="PS50110">
    <property type="entry name" value="RESPONSE_REGULATORY"/>
    <property type="match status" value="3"/>
</dbReference>
<evidence type="ECO:0000256" key="4">
    <source>
        <dbReference type="ARBA" id="ARBA00022679"/>
    </source>
</evidence>
<dbReference type="PANTHER" id="PTHR45339">
    <property type="entry name" value="HYBRID SIGNAL TRANSDUCTION HISTIDINE KINASE J"/>
    <property type="match status" value="1"/>
</dbReference>
<dbReference type="EC" id="2.7.13.3" evidence="2"/>
<dbReference type="InterPro" id="IPR004358">
    <property type="entry name" value="Sig_transdc_His_kin-like_C"/>
</dbReference>
<dbReference type="CDD" id="cd16922">
    <property type="entry name" value="HATPase_EvgS-ArcB-TorS-like"/>
    <property type="match status" value="1"/>
</dbReference>
<dbReference type="InterPro" id="IPR005467">
    <property type="entry name" value="His_kinase_dom"/>
</dbReference>
<reference evidence="12 13" key="1">
    <citation type="submission" date="2018-03" db="EMBL/GenBank/DDBJ databases">
        <authorList>
            <person name="Keele B.F."/>
        </authorList>
    </citation>
    <scope>NUCLEOTIDE SEQUENCE [LARGE SCALE GENOMIC DNA]</scope>
    <source>
        <strain evidence="12 13">YL28-9</strain>
    </source>
</reference>
<evidence type="ECO:0000259" key="10">
    <source>
        <dbReference type="PROSITE" id="PS50109"/>
    </source>
</evidence>
<feature type="domain" description="Response regulatory" evidence="11">
    <location>
        <begin position="888"/>
        <end position="1004"/>
    </location>
</feature>
<evidence type="ECO:0000313" key="13">
    <source>
        <dbReference type="Proteomes" id="UP000240912"/>
    </source>
</evidence>
<keyword evidence="9" id="KW-0472">Membrane</keyword>
<dbReference type="CDD" id="cd19410">
    <property type="entry name" value="HK9-like_sensor"/>
    <property type="match status" value="1"/>
</dbReference>
<sequence length="1155" mass="129707">MSRFTFRQQVLTGFAVSLLFVLISAATSYRSVRSLDKDMAWVAHTYEVISTVQGIEQHMLNAETGMRGYVITQREKYLEPYRNNVGNIMPEAGRLTELVADNPVQHRMADSMAYYLRLKIADMAAILNADLRSGEQAARALVMTDQGKIYKDKVLAISQQLIRQERKLLEERKAAMEQSQTRTTWIVTLSALIIFLLILYLFSFIQRTFRQQKQTENQIRHTNEELTAISAENEHRNWLLTGASNVYQAMRGVQDLEKLAERVVAALCKNVGAIIGGIYSRQHGQESFVLSGAFAFEKKREYRKPIAAGEGLVGTVALEKQPRLLSQIPENYIKVSSGLGNTSPSYLYLVPVVFKDETIAVIELGFIHRPEERRLALLQNVTESIGIAMNSANERQLLQNLFDQTQQQAEELESQQEELRTTNEELMQKTEMLQASEEELRVQQEELTQTNAELEEKAQLLEEQNHFINEAKDAISAKAAELELTGKYKSEFLANMSHELRTPLNSILILARILRENKTANLTPEQIKYAGVIHNAGNDLLVLINDILDLSKIESGKLDLLIEPLHPEEIKTNLELLFDEVAKNKNVGFSIDLSPNLPARIVSDKTRLEQVIKNLLSNAFKFTPEQGSIRVSIAPAAPDTPYYQPETGTNGRMLAIAVSDTGIGIPEDKQKLIFEAFQQADGSTNRKYGGTGLGLSISRELARLLGGEIQVQSHVGQGSTFTLFIPEQLAETSATEIEEQHIKPPDAPVQLSPEAFPVIAGEGKRILIVEDDTGFADILADYAREKGYEPLVAHSGDTGLELAQKERPDAIILDIMLPVMSGWTIIKKLKSDPLTRDIPVHMMSAGEGSQTKAQHEGAIGFLQKPLKLQDLDHLFGQLNARADYRLKNVLLIEDQETQSNALRDQLLGRGIGVAQAYTGKEALQFTEEQDFDCIILDLRLPDTDGFALLDTLKSRDKLKDIPVVINTAKELDRDEIARIQKHTQSMVLKTSKSNDRLLDEVSLFINKLKNQDMERRSAATRAVKSVSTIEKALKGKNILITDDDMRNIFALSSALQEYEMNIIIATNGREALEKLEEHPQTDMVLMDVMMPEMDGYEAMQKIREQSKYSRLPIIALTAKAMKNDREKCIEAGANDYISKPVEMEKLLSMMRVWLS</sequence>
<dbReference type="InterPro" id="IPR029016">
    <property type="entry name" value="GAF-like_dom_sf"/>
</dbReference>
<accession>A0A2T3HQ90</accession>
<dbReference type="CDD" id="cd00082">
    <property type="entry name" value="HisKA"/>
    <property type="match status" value="1"/>
</dbReference>
<evidence type="ECO:0000256" key="8">
    <source>
        <dbReference type="SAM" id="Coils"/>
    </source>
</evidence>
<keyword evidence="13" id="KW-1185">Reference proteome</keyword>
<comment type="catalytic activity">
    <reaction evidence="1">
        <text>ATP + protein L-histidine = ADP + protein N-phospho-L-histidine.</text>
        <dbReference type="EC" id="2.7.13.3"/>
    </reaction>
</comment>
<keyword evidence="6" id="KW-0902">Two-component regulatory system</keyword>
<keyword evidence="4" id="KW-0808">Transferase</keyword>
<dbReference type="SUPFAM" id="SSF52172">
    <property type="entry name" value="CheY-like"/>
    <property type="match status" value="3"/>
</dbReference>
<feature type="domain" description="Response regulatory" evidence="11">
    <location>
        <begin position="765"/>
        <end position="879"/>
    </location>
</feature>
<dbReference type="SUPFAM" id="SSF55781">
    <property type="entry name" value="GAF domain-like"/>
    <property type="match status" value="1"/>
</dbReference>
<dbReference type="Pfam" id="PF05227">
    <property type="entry name" value="CHASE3"/>
    <property type="match status" value="1"/>
</dbReference>
<dbReference type="PROSITE" id="PS50109">
    <property type="entry name" value="HIS_KIN"/>
    <property type="match status" value="1"/>
</dbReference>
<dbReference type="CDD" id="cd17546">
    <property type="entry name" value="REC_hyHK_CKI1_RcsC-like"/>
    <property type="match status" value="1"/>
</dbReference>
<proteinExistence type="predicted"/>
<organism evidence="12 13">
    <name type="scientific">Pedobacter yulinensis</name>
    <dbReference type="NCBI Taxonomy" id="2126353"/>
    <lineage>
        <taxon>Bacteria</taxon>
        <taxon>Pseudomonadati</taxon>
        <taxon>Bacteroidota</taxon>
        <taxon>Sphingobacteriia</taxon>
        <taxon>Sphingobacteriales</taxon>
        <taxon>Sphingobacteriaceae</taxon>
        <taxon>Pedobacter</taxon>
    </lineage>
</organism>
<dbReference type="InterPro" id="IPR036890">
    <property type="entry name" value="HATPase_C_sf"/>
</dbReference>
<feature type="domain" description="Histidine kinase" evidence="10">
    <location>
        <begin position="495"/>
        <end position="729"/>
    </location>
</feature>
<feature type="coiled-coil region" evidence="8">
    <location>
        <begin position="205"/>
        <end position="232"/>
    </location>
</feature>
<dbReference type="SMART" id="SM00448">
    <property type="entry name" value="REC"/>
    <property type="match status" value="3"/>
</dbReference>
<feature type="domain" description="Response regulatory" evidence="11">
    <location>
        <begin position="1037"/>
        <end position="1154"/>
    </location>
</feature>
<dbReference type="InterPro" id="IPR003661">
    <property type="entry name" value="HisK_dim/P_dom"/>
</dbReference>